<protein>
    <submittedName>
        <fullName evidence="2">Nicotinamidase-related amidase</fullName>
    </submittedName>
</protein>
<dbReference type="Proteomes" id="UP000199648">
    <property type="component" value="Unassembled WGS sequence"/>
</dbReference>
<dbReference type="STRING" id="415747.SAMN03097708_00622"/>
<dbReference type="RefSeq" id="WP_092992524.1">
    <property type="nucleotide sequence ID" value="NZ_FMWD01000002.1"/>
</dbReference>
<organism evidence="2 3">
    <name type="scientific">Thiohalomonas denitrificans</name>
    <dbReference type="NCBI Taxonomy" id="415747"/>
    <lineage>
        <taxon>Bacteria</taxon>
        <taxon>Pseudomonadati</taxon>
        <taxon>Pseudomonadota</taxon>
        <taxon>Gammaproteobacteria</taxon>
        <taxon>Thiohalomonadales</taxon>
        <taxon>Thiohalomonadaceae</taxon>
        <taxon>Thiohalomonas</taxon>
    </lineage>
</organism>
<feature type="domain" description="Isochorismatase-like" evidence="1">
    <location>
        <begin position="17"/>
        <end position="168"/>
    </location>
</feature>
<dbReference type="PANTHER" id="PTHR14119">
    <property type="entry name" value="HYDROLASE"/>
    <property type="match status" value="1"/>
</dbReference>
<dbReference type="EMBL" id="FMWD01000002">
    <property type="protein sequence ID" value="SCZ51915.1"/>
    <property type="molecule type" value="Genomic_DNA"/>
</dbReference>
<dbReference type="InterPro" id="IPR036380">
    <property type="entry name" value="Isochorismatase-like_sf"/>
</dbReference>
<dbReference type="SUPFAM" id="SSF52499">
    <property type="entry name" value="Isochorismatase-like hydrolases"/>
    <property type="match status" value="1"/>
</dbReference>
<evidence type="ECO:0000259" key="1">
    <source>
        <dbReference type="Pfam" id="PF00857"/>
    </source>
</evidence>
<proteinExistence type="predicted"/>
<dbReference type="InterPro" id="IPR050993">
    <property type="entry name" value="Isochorismatase_domain"/>
</dbReference>
<accession>A0A1G5PQJ3</accession>
<evidence type="ECO:0000313" key="2">
    <source>
        <dbReference type="EMBL" id="SCZ51915.1"/>
    </source>
</evidence>
<dbReference type="AlphaFoldDB" id="A0A1G5PQJ3"/>
<dbReference type="InterPro" id="IPR000868">
    <property type="entry name" value="Isochorismatase-like_dom"/>
</dbReference>
<keyword evidence="3" id="KW-1185">Reference proteome</keyword>
<dbReference type="PANTHER" id="PTHR14119:SF3">
    <property type="entry name" value="ISOCHORISMATASE DOMAIN-CONTAINING PROTEIN 2"/>
    <property type="match status" value="1"/>
</dbReference>
<reference evidence="2 3" key="1">
    <citation type="submission" date="2016-10" db="EMBL/GenBank/DDBJ databases">
        <authorList>
            <person name="de Groot N.N."/>
        </authorList>
    </citation>
    <scope>NUCLEOTIDE SEQUENCE [LARGE SCALE GENOMIC DNA]</scope>
    <source>
        <strain evidence="2 3">HLD2</strain>
    </source>
</reference>
<dbReference type="OrthoDB" id="9796958at2"/>
<sequence>MTRPALQNRLCDAAESQLVVVDIQTRLAGAMQAEDRIRVIRNAGMLIQAAGLLDIPLIASEQYPRGLGPTEEEVAWHFPKTLEAVEKTCFACSGEPAFSEALNRNGKRQVILAGMEAHVCVLQTAMELQADGYAVFVVEDAICSRNESHRRNALERLRQAGVVVTNVESVLFEWIRDAHHGQFKAVSALVR</sequence>
<dbReference type="Pfam" id="PF00857">
    <property type="entry name" value="Isochorismatase"/>
    <property type="match status" value="1"/>
</dbReference>
<dbReference type="Gene3D" id="3.40.50.850">
    <property type="entry name" value="Isochorismatase-like"/>
    <property type="match status" value="1"/>
</dbReference>
<evidence type="ECO:0000313" key="3">
    <source>
        <dbReference type="Proteomes" id="UP000199648"/>
    </source>
</evidence>
<gene>
    <name evidence="2" type="ORF">SAMN03097708_00622</name>
</gene>
<name>A0A1G5PQJ3_9GAMM</name>